<protein>
    <submittedName>
        <fullName evidence="1">Uncharacterized protein</fullName>
    </submittedName>
</protein>
<keyword evidence="2" id="KW-1185">Reference proteome</keyword>
<accession>A0ABQ1WV33</accession>
<dbReference type="Proteomes" id="UP000605733">
    <property type="component" value="Unassembled WGS sequence"/>
</dbReference>
<evidence type="ECO:0000313" key="2">
    <source>
        <dbReference type="Proteomes" id="UP000605733"/>
    </source>
</evidence>
<sequence length="125" mass="14754">MNEKKLILNFGKQPVAKITDDQLNFLIHREFPNNIELIEKKLDKIKSDSKQGKNRISAAVLKIANKELEKIDFLIKKANEDFRDIVAEAEYPKSSSYGFGKRNENERKDDYLKDWEDYSDWKTKK</sequence>
<gene>
    <name evidence="1" type="ORF">GCM10011532_33290</name>
</gene>
<dbReference type="EMBL" id="BMIX01000022">
    <property type="protein sequence ID" value="GGG46703.1"/>
    <property type="molecule type" value="Genomic_DNA"/>
</dbReference>
<organism evidence="1 2">
    <name type="scientific">Christiangramia forsetii</name>
    <dbReference type="NCBI Taxonomy" id="411153"/>
    <lineage>
        <taxon>Bacteria</taxon>
        <taxon>Pseudomonadati</taxon>
        <taxon>Bacteroidota</taxon>
        <taxon>Flavobacteriia</taxon>
        <taxon>Flavobacteriales</taxon>
        <taxon>Flavobacteriaceae</taxon>
        <taxon>Christiangramia</taxon>
    </lineage>
</organism>
<proteinExistence type="predicted"/>
<evidence type="ECO:0000313" key="1">
    <source>
        <dbReference type="EMBL" id="GGG46703.1"/>
    </source>
</evidence>
<name>A0ABQ1WV33_9FLAO</name>
<comment type="caution">
    <text evidence="1">The sequence shown here is derived from an EMBL/GenBank/DDBJ whole genome shotgun (WGS) entry which is preliminary data.</text>
</comment>
<reference evidence="2" key="1">
    <citation type="journal article" date="2019" name="Int. J. Syst. Evol. Microbiol.">
        <title>The Global Catalogue of Microorganisms (GCM) 10K type strain sequencing project: providing services to taxonomists for standard genome sequencing and annotation.</title>
        <authorList>
            <consortium name="The Broad Institute Genomics Platform"/>
            <consortium name="The Broad Institute Genome Sequencing Center for Infectious Disease"/>
            <person name="Wu L."/>
            <person name="Ma J."/>
        </authorList>
    </citation>
    <scope>NUCLEOTIDE SEQUENCE [LARGE SCALE GENOMIC DNA]</scope>
    <source>
        <strain evidence="2">CGMCC 1.15422</strain>
    </source>
</reference>